<reference evidence="2 3" key="1">
    <citation type="journal article" date="2013" name="Curr. Biol.">
        <title>The Genome of the Foraminiferan Reticulomyxa filosa.</title>
        <authorList>
            <person name="Glockner G."/>
            <person name="Hulsmann N."/>
            <person name="Schleicher M."/>
            <person name="Noegel A.A."/>
            <person name="Eichinger L."/>
            <person name="Gallinger C."/>
            <person name="Pawlowski J."/>
            <person name="Sierra R."/>
            <person name="Euteneuer U."/>
            <person name="Pillet L."/>
            <person name="Moustafa A."/>
            <person name="Platzer M."/>
            <person name="Groth M."/>
            <person name="Szafranski K."/>
            <person name="Schliwa M."/>
        </authorList>
    </citation>
    <scope>NUCLEOTIDE SEQUENCE [LARGE SCALE GENOMIC DNA]</scope>
</reference>
<name>X6PAW3_RETFI</name>
<feature type="region of interest" description="Disordered" evidence="1">
    <location>
        <begin position="1"/>
        <end position="35"/>
    </location>
</feature>
<keyword evidence="3" id="KW-1185">Reference proteome</keyword>
<dbReference type="AlphaFoldDB" id="X6PAW3"/>
<organism evidence="2 3">
    <name type="scientific">Reticulomyxa filosa</name>
    <dbReference type="NCBI Taxonomy" id="46433"/>
    <lineage>
        <taxon>Eukaryota</taxon>
        <taxon>Sar</taxon>
        <taxon>Rhizaria</taxon>
        <taxon>Retaria</taxon>
        <taxon>Foraminifera</taxon>
        <taxon>Monothalamids</taxon>
        <taxon>Reticulomyxidae</taxon>
        <taxon>Reticulomyxa</taxon>
    </lineage>
</organism>
<evidence type="ECO:0000256" key="1">
    <source>
        <dbReference type="SAM" id="MobiDB-lite"/>
    </source>
</evidence>
<protein>
    <submittedName>
        <fullName evidence="2">Uncharacterized protein</fullName>
    </submittedName>
</protein>
<comment type="caution">
    <text evidence="2">The sequence shown here is derived from an EMBL/GenBank/DDBJ whole genome shotgun (WGS) entry which is preliminary data.</text>
</comment>
<sequence length="143" mass="16262">MKRRALTSENSELAGTSMAHGGNDKENDEKAERKRDLSAHQDLLAFFLLRKHYEKLKKEEIRNSTYFYTVPKNYLNGVCGSLPSNFEDVSNKQLPAPSMPDMKDRSLLVTLLGNYEPPQQCHISPLLEMNLKSLNITSSLNFT</sequence>
<accession>X6PAW3</accession>
<feature type="compositionally biased region" description="Basic and acidic residues" evidence="1">
    <location>
        <begin position="22"/>
        <end position="35"/>
    </location>
</feature>
<evidence type="ECO:0000313" key="3">
    <source>
        <dbReference type="Proteomes" id="UP000023152"/>
    </source>
</evidence>
<dbReference type="Proteomes" id="UP000023152">
    <property type="component" value="Unassembled WGS sequence"/>
</dbReference>
<dbReference type="EMBL" id="ASPP01001856">
    <property type="protein sequence ID" value="ETO35209.1"/>
    <property type="molecule type" value="Genomic_DNA"/>
</dbReference>
<evidence type="ECO:0000313" key="2">
    <source>
        <dbReference type="EMBL" id="ETO35209.1"/>
    </source>
</evidence>
<proteinExistence type="predicted"/>
<gene>
    <name evidence="2" type="ORF">RFI_01867</name>
</gene>